<dbReference type="PANTHER" id="PTHR45527:SF1">
    <property type="entry name" value="FATTY ACID SYNTHASE"/>
    <property type="match status" value="1"/>
</dbReference>
<accession>A0ABW1NUF1</accession>
<dbReference type="SMART" id="SM00823">
    <property type="entry name" value="PKS_PP"/>
    <property type="match status" value="1"/>
</dbReference>
<evidence type="ECO:0000256" key="2">
    <source>
        <dbReference type="ARBA" id="ARBA00022450"/>
    </source>
</evidence>
<keyword evidence="2" id="KW-0596">Phosphopantetheine</keyword>
<dbReference type="InterPro" id="IPR042099">
    <property type="entry name" value="ANL_N_sf"/>
</dbReference>
<dbReference type="PROSITE" id="PS50075">
    <property type="entry name" value="CARRIER"/>
    <property type="match status" value="1"/>
</dbReference>
<dbReference type="Gene3D" id="3.30.559.30">
    <property type="entry name" value="Nonribosomal peptide synthetase, condensation domain"/>
    <property type="match status" value="1"/>
</dbReference>
<dbReference type="InterPro" id="IPR029063">
    <property type="entry name" value="SAM-dependent_MTases_sf"/>
</dbReference>
<dbReference type="Gene3D" id="3.40.50.12780">
    <property type="entry name" value="N-terminal domain of ligase-like"/>
    <property type="match status" value="1"/>
</dbReference>
<protein>
    <submittedName>
        <fullName evidence="6">Amino acid adenylation domain-containing protein</fullName>
    </submittedName>
</protein>
<dbReference type="InterPro" id="IPR000873">
    <property type="entry name" value="AMP-dep_synth/lig_dom"/>
</dbReference>
<dbReference type="CDD" id="cd02440">
    <property type="entry name" value="AdoMet_MTases"/>
    <property type="match status" value="1"/>
</dbReference>
<dbReference type="Pfam" id="PF13193">
    <property type="entry name" value="AMP-binding_C"/>
    <property type="match status" value="1"/>
</dbReference>
<sequence length="1281" mass="137200">MDTENVPHMAGGPSPVPDSWTRGPEAPYGTAPEFFAAWVRRDPSAPAVEDGPVRLSYADLDAASDALAALLRDLGVGPETAVAVSMDRSADLVVAMLGTLKAGGVYVPVDPAYPEPRKRLMLDQVRAPVALVDAADRLPEVAGVKRLMVGELDLTGTAGTRPGAGPEPGNGAYVIYTSGSTGRPKGVLLPHAGIGRLVTRFGQFGAGPGSRVLQVASIGFDGSVWEMFMALLTGGTVVVGDPRELLAGRSPEGVTHVTLTPSTLATLPEDALPRGTVVITASEAATGHLVDRWADRFALVNSYGPTETTVCATGGPLAAAAEVTIGVPVPGTEVYVLDDLLRPVPVGVTGEMYAAGPGLARGYIGRPDLTAERFVACPYGPPGGRMYRTGDLAEWTPGGRLVFAGRADDQVKIRGYRIEPGEVENALVAHPGVAQAAVVVREDIPGSKQLVAYVVPASPSRRNDDWKRQVEEWRQNADDLYRDAPGVPLGQDFSGWDSRRTGRPIPLAEMREWRAATVDRILALRPRRVLEIGIGAGLILAEVAPHCAAYWGTDLSPVVVERVRAQVEADPVLAPRVRLRHRPAHDMDGLPDGYFDVVVMNSLIQYFPDSGYLTDVLSLALAKVAPGGAVFVGDVRDARLLRCFMTSVEEHRAGPGADRDAVRAAVERRAGQEEELLVAPGYFTALRAHEDSLGAVDIRVKRGHADNELTAYRFDVTLYKKPVRPVPPGEGPVVTWGEDGADLPGVERLLTAGRPSCLRVNRVPNGRLARDLAATRALYGAPDATAPDGGGVDPEALHLLGERLGYSVAATWTGGGDAGALDFLFTDGPSGGPVELYEPGTPALALSDYTNDPGRARRTAGLAVELRHHARASLPEYMVPAVMVVDRIPVTVNGKLDRAALPVPVYETGGGRAPRTVREELLCDIFAEVLNLPSVGVDASFFELGGHSLLAVRLINKIHAVLGVALPVRAVFDAPTVERLRHLLDGRPDEHSPGRSRPVLAPRPRPEAVPLSYAQRRLWFLDRLEGGALYNVPLHTRIRGPLDVAALTQALHDVLERHETLRTLYREIDGAPVQHVLDPGRAAALLVLDHLRPRPGEDVRKAAAQAAVHRFDLATELPIRVTLIDEADEEWLLVVVLHHIAADGWSMRPLARDLSQAYRARATGSAPEWEPLPVRYTDYTLWQQELLGPGDAPSEETNRQLAYWRTALAGMPHQLTLPLDRPRPASPTHQGAVVTLTLDGAVRAALGGIAREHDVTVFMVLQAALAVVLHRHGAGTDIPLG</sequence>
<comment type="cofactor">
    <cofactor evidence="1">
        <name>pantetheine 4'-phosphate</name>
        <dbReference type="ChEBI" id="CHEBI:47942"/>
    </cofactor>
</comment>
<dbReference type="Gene3D" id="1.10.1200.10">
    <property type="entry name" value="ACP-like"/>
    <property type="match status" value="1"/>
</dbReference>
<evidence type="ECO:0000256" key="4">
    <source>
        <dbReference type="SAM" id="MobiDB-lite"/>
    </source>
</evidence>
<gene>
    <name evidence="6" type="ORF">ACFP1K_37425</name>
</gene>
<evidence type="ECO:0000313" key="6">
    <source>
        <dbReference type="EMBL" id="MFC6086896.1"/>
    </source>
</evidence>
<dbReference type="InterPro" id="IPR006162">
    <property type="entry name" value="Ppantetheine_attach_site"/>
</dbReference>
<dbReference type="SUPFAM" id="SSF56801">
    <property type="entry name" value="Acetyl-CoA synthetase-like"/>
    <property type="match status" value="1"/>
</dbReference>
<dbReference type="InterPro" id="IPR020806">
    <property type="entry name" value="PKS_PP-bd"/>
</dbReference>
<dbReference type="Pfam" id="PF08241">
    <property type="entry name" value="Methyltransf_11"/>
    <property type="match status" value="1"/>
</dbReference>
<dbReference type="InterPro" id="IPR010071">
    <property type="entry name" value="AA_adenyl_dom"/>
</dbReference>
<reference evidence="7" key="1">
    <citation type="journal article" date="2019" name="Int. J. Syst. Evol. Microbiol.">
        <title>The Global Catalogue of Microorganisms (GCM) 10K type strain sequencing project: providing services to taxonomists for standard genome sequencing and annotation.</title>
        <authorList>
            <consortium name="The Broad Institute Genomics Platform"/>
            <consortium name="The Broad Institute Genome Sequencing Center for Infectious Disease"/>
            <person name="Wu L."/>
            <person name="Ma J."/>
        </authorList>
    </citation>
    <scope>NUCLEOTIDE SEQUENCE [LARGE SCALE GENOMIC DNA]</scope>
    <source>
        <strain evidence="7">JCM 30346</strain>
    </source>
</reference>
<dbReference type="Pfam" id="PF00501">
    <property type="entry name" value="AMP-binding"/>
    <property type="match status" value="1"/>
</dbReference>
<dbReference type="SMART" id="SM01294">
    <property type="entry name" value="PKS_PP_betabranch"/>
    <property type="match status" value="1"/>
</dbReference>
<dbReference type="InterPro" id="IPR009081">
    <property type="entry name" value="PP-bd_ACP"/>
</dbReference>
<dbReference type="InterPro" id="IPR025110">
    <property type="entry name" value="AMP-bd_C"/>
</dbReference>
<proteinExistence type="predicted"/>
<dbReference type="Gene3D" id="3.40.50.150">
    <property type="entry name" value="Vaccinia Virus protein VP39"/>
    <property type="match status" value="1"/>
</dbReference>
<organism evidence="6 7">
    <name type="scientific">Sphaerisporangium aureirubrum</name>
    <dbReference type="NCBI Taxonomy" id="1544736"/>
    <lineage>
        <taxon>Bacteria</taxon>
        <taxon>Bacillati</taxon>
        <taxon>Actinomycetota</taxon>
        <taxon>Actinomycetes</taxon>
        <taxon>Streptosporangiales</taxon>
        <taxon>Streptosporangiaceae</taxon>
        <taxon>Sphaerisporangium</taxon>
    </lineage>
</organism>
<dbReference type="InterPro" id="IPR013216">
    <property type="entry name" value="Methyltransf_11"/>
</dbReference>
<dbReference type="Gene3D" id="3.30.300.30">
    <property type="match status" value="2"/>
</dbReference>
<evidence type="ECO:0000313" key="7">
    <source>
        <dbReference type="Proteomes" id="UP001596137"/>
    </source>
</evidence>
<dbReference type="PROSITE" id="PS00455">
    <property type="entry name" value="AMP_BINDING"/>
    <property type="match status" value="1"/>
</dbReference>
<keyword evidence="7" id="KW-1185">Reference proteome</keyword>
<dbReference type="PROSITE" id="PS00012">
    <property type="entry name" value="PHOSPHOPANTETHEINE"/>
    <property type="match status" value="1"/>
</dbReference>
<evidence type="ECO:0000259" key="5">
    <source>
        <dbReference type="PROSITE" id="PS50075"/>
    </source>
</evidence>
<dbReference type="RefSeq" id="WP_380762521.1">
    <property type="nucleotide sequence ID" value="NZ_JBHSRF010000105.1"/>
</dbReference>
<evidence type="ECO:0000256" key="3">
    <source>
        <dbReference type="ARBA" id="ARBA00022553"/>
    </source>
</evidence>
<dbReference type="InterPro" id="IPR023213">
    <property type="entry name" value="CAT-like_dom_sf"/>
</dbReference>
<evidence type="ECO:0000256" key="1">
    <source>
        <dbReference type="ARBA" id="ARBA00001957"/>
    </source>
</evidence>
<feature type="region of interest" description="Disordered" evidence="4">
    <location>
        <begin position="1"/>
        <end position="25"/>
    </location>
</feature>
<dbReference type="SUPFAM" id="SSF52777">
    <property type="entry name" value="CoA-dependent acyltransferases"/>
    <property type="match status" value="2"/>
</dbReference>
<dbReference type="Pfam" id="PF00668">
    <property type="entry name" value="Condensation"/>
    <property type="match status" value="1"/>
</dbReference>
<dbReference type="SUPFAM" id="SSF47336">
    <property type="entry name" value="ACP-like"/>
    <property type="match status" value="1"/>
</dbReference>
<dbReference type="SUPFAM" id="SSF53335">
    <property type="entry name" value="S-adenosyl-L-methionine-dependent methyltransferases"/>
    <property type="match status" value="1"/>
</dbReference>
<dbReference type="NCBIfam" id="TIGR01733">
    <property type="entry name" value="AA-adenyl-dom"/>
    <property type="match status" value="1"/>
</dbReference>
<name>A0ABW1NUF1_9ACTN</name>
<dbReference type="Gene3D" id="3.30.559.10">
    <property type="entry name" value="Chloramphenicol acetyltransferase-like domain"/>
    <property type="match status" value="1"/>
</dbReference>
<keyword evidence="3" id="KW-0597">Phosphoprotein</keyword>
<dbReference type="EMBL" id="JBHSRF010000105">
    <property type="protein sequence ID" value="MFC6086896.1"/>
    <property type="molecule type" value="Genomic_DNA"/>
</dbReference>
<comment type="caution">
    <text evidence="6">The sequence shown here is derived from an EMBL/GenBank/DDBJ whole genome shotgun (WGS) entry which is preliminary data.</text>
</comment>
<feature type="compositionally biased region" description="Basic and acidic residues" evidence="4">
    <location>
        <begin position="984"/>
        <end position="993"/>
    </location>
</feature>
<feature type="non-terminal residue" evidence="6">
    <location>
        <position position="1281"/>
    </location>
</feature>
<dbReference type="InterPro" id="IPR001242">
    <property type="entry name" value="Condensation_dom"/>
</dbReference>
<dbReference type="InterPro" id="IPR020845">
    <property type="entry name" value="AMP-binding_CS"/>
</dbReference>
<feature type="domain" description="Carrier" evidence="5">
    <location>
        <begin position="913"/>
        <end position="988"/>
    </location>
</feature>
<dbReference type="InterPro" id="IPR036736">
    <property type="entry name" value="ACP-like_sf"/>
</dbReference>
<dbReference type="Proteomes" id="UP001596137">
    <property type="component" value="Unassembled WGS sequence"/>
</dbReference>
<dbReference type="InterPro" id="IPR045851">
    <property type="entry name" value="AMP-bd_C_sf"/>
</dbReference>
<dbReference type="PANTHER" id="PTHR45527">
    <property type="entry name" value="NONRIBOSOMAL PEPTIDE SYNTHETASE"/>
    <property type="match status" value="1"/>
</dbReference>
<dbReference type="Pfam" id="PF00550">
    <property type="entry name" value="PP-binding"/>
    <property type="match status" value="1"/>
</dbReference>
<feature type="region of interest" description="Disordered" evidence="4">
    <location>
        <begin position="984"/>
        <end position="1003"/>
    </location>
</feature>